<feature type="domain" description="Translocation and assembly module TamB C-terminal" evidence="7">
    <location>
        <begin position="1254"/>
        <end position="1671"/>
    </location>
</feature>
<feature type="region of interest" description="Disordered" evidence="5">
    <location>
        <begin position="711"/>
        <end position="731"/>
    </location>
</feature>
<dbReference type="eggNOG" id="COG2911">
    <property type="taxonomic scope" value="Bacteria"/>
</dbReference>
<dbReference type="GO" id="GO:0009306">
    <property type="term" value="P:protein secretion"/>
    <property type="evidence" value="ECO:0007669"/>
    <property type="project" value="InterPro"/>
</dbReference>
<dbReference type="Proteomes" id="UP000019678">
    <property type="component" value="Unassembled WGS sequence"/>
</dbReference>
<feature type="region of interest" description="Disordered" evidence="5">
    <location>
        <begin position="1605"/>
        <end position="1629"/>
    </location>
</feature>
<keyword evidence="4 6" id="KW-0472">Membrane</keyword>
<dbReference type="InterPro" id="IPR007452">
    <property type="entry name" value="TamB_C"/>
</dbReference>
<dbReference type="Pfam" id="PF04357">
    <property type="entry name" value="TamB"/>
    <property type="match status" value="1"/>
</dbReference>
<keyword evidence="3 6" id="KW-1133">Transmembrane helix</keyword>
<dbReference type="EMBL" id="ASRX01000013">
    <property type="protein sequence ID" value="EYF06929.1"/>
    <property type="molecule type" value="Genomic_DNA"/>
</dbReference>
<evidence type="ECO:0000259" key="7">
    <source>
        <dbReference type="Pfam" id="PF04357"/>
    </source>
</evidence>
<evidence type="ECO:0000313" key="9">
    <source>
        <dbReference type="Proteomes" id="UP000019678"/>
    </source>
</evidence>
<feature type="compositionally biased region" description="Low complexity" evidence="5">
    <location>
        <begin position="1615"/>
        <end position="1629"/>
    </location>
</feature>
<keyword evidence="2 6" id="KW-0812">Transmembrane</keyword>
<evidence type="ECO:0000313" key="8">
    <source>
        <dbReference type="EMBL" id="EYF06929.1"/>
    </source>
</evidence>
<protein>
    <recommendedName>
        <fullName evidence="7">Translocation and assembly module TamB C-terminal domain-containing protein</fullName>
    </recommendedName>
</protein>
<dbReference type="OrthoDB" id="5476182at2"/>
<gene>
    <name evidence="8" type="ORF">CAP_1187</name>
</gene>
<evidence type="ECO:0000256" key="1">
    <source>
        <dbReference type="ARBA" id="ARBA00004167"/>
    </source>
</evidence>
<dbReference type="PANTHER" id="PTHR36985:SF1">
    <property type="entry name" value="TRANSLOCATION AND ASSEMBLY MODULE SUBUNIT TAMB"/>
    <property type="match status" value="1"/>
</dbReference>
<evidence type="ECO:0000256" key="5">
    <source>
        <dbReference type="SAM" id="MobiDB-lite"/>
    </source>
</evidence>
<evidence type="ECO:0000256" key="4">
    <source>
        <dbReference type="ARBA" id="ARBA00023136"/>
    </source>
</evidence>
<name>A0A017TCE8_9BACT</name>
<evidence type="ECO:0000256" key="2">
    <source>
        <dbReference type="ARBA" id="ARBA00022692"/>
    </source>
</evidence>
<sequence length="1671" mass="173213">MLRPSRLRRALARIGAGLGLTVVAVGSIAGGALLHLGTPVTRRVAQDVTNQVMGSLFRGRIILGAVDSLGLGGLTLRDVIVQEPRGGQVLQASGVAASADVIAILQNILLGSGEMQITISSVRVEHVDVLVEASPDGGVTLGQAFEPVPSKKPQAPPTTPSRPTRISLPKIEVGHAWAHGTIAPPQSLDAEVKELHGAVLVTDEGVSLDLDRTQLVERALLPANLPGSSAMLDGSVVFHLWLGDTMALSGAYAGRVGGVELSVSGGMDDDRLSGTVSIPYVTPEELATLVPDHPVTQPVSLSVEADGPLDSIEGAVEVNTAPEDALLGAQVRVDTRVDLDESALEADIGVEAFDLRLVGKDLPATEASAEAHVSAGFSNLWAIAEVRTEPTSIVGQDIPAADVHAVYAGDELSGTLTAHESGMPVRGMFTLLPRNVVRFLVETEAPSLAAVPRLGGALTGSARVRVEGTASSEALDVRLRGNLGGIGAAGAASLGSATLEGSLTGPIDNPRIAATVAGRGLQAGDLAFETVRVEAHGGLTTPTVSARLTRGDDAIAASANLSAAAMSASNVRLSVRRGGEEIEGKVARIGQGPGGLRIEGVDIKGTDVGGIQGGLTINGSDITGAVRAENLDLTRIAKMVGLPFAVGGLASVDVALDRDAQGRPKGKVLLELENGAFASVSGVSAHFTATLAEEQLFADGLFRLIGEEQERTQERTANRPPIGTTRPEPGALGAVEDLHCGGSIARVRLSRAQAKVSGPLLQASTWNEALGSAEVAAERLDLGCLVEAFPIASTWVSDVRGRLNAYAAVARTAGDRFPTLSKLVVNTTGLQVSGPRGFFEEAEQPPWTSRFINAQVEASLDGKSGRATTKLDVHDGDSLLAVALGADLDLAALLDRPLDRWATLQRTPFEATLAIPRRRVGTFRRRLPAPFNESIPPLSGEVQLDASVKGTIADPSLDMRFRGYGVSYGNRRTAGSERFAFPLDLDLRTTYAADKVALDATVAKGSARIATIEGRATVPLALLTEPAPKQRPFAMLGKEESSAGAGASGTSAAPTDTKAASRITGDLVARITKAPLSELPLLGDLGVAGTLSGEIAMRGFGVNPTVNVQLDIPDLRIGDDLAFDRAAIAFSIAPPGEQPTQATQATQPAPAPAQGPGDKAVASVELVTKDGGSFNLKGFAGVTWKDGLIPGLDAKRPSDVTVRAQRFRLAAAQPAVEGVLSRIDGYLDGSLHLGKALTEGVALDKLEANMTVSQGVVNIPTLGQELQNLTLRLQAKNGKLTVTDLSANGLSGRLTGGAEVRLDGLSFVNAKGEIKIAKGEEIPLTIEGVPLGTMRTEINVTAEKKGEDLVIVASVPTFNLNLPSLSAPSVQGLGANADVAISHKLGPEEEPEAPSDSKSRLVLRVPLGDIHVEGSGLDIHVTSPQNAQLTIVSGGETKISGDIVVRQGSFEGFGKRLDVERALVRLRPENVSNPYINAVAYYDAPDGTRIFIEYSGDVLPITDDKLRLRSEPALTQQEIFSKLLFGSGQSTDESSSGSTGAGGVAADVGGSIASSQLDALIQGLTPLRGLSTTLGTTETGGLKTGVAYEIGNNLTAAATYEEASKSRTAGGGATTGTTSGTPTGAAGSVGARTEFSVDWRFHRNWLIRGTVGVGNTQTSSGVLDVLWQYRY</sequence>
<feature type="region of interest" description="Disordered" evidence="5">
    <location>
        <begin position="1133"/>
        <end position="1158"/>
    </location>
</feature>
<dbReference type="GO" id="GO:0097347">
    <property type="term" value="C:TAM protein secretion complex"/>
    <property type="evidence" value="ECO:0007669"/>
    <property type="project" value="TreeGrafter"/>
</dbReference>
<feature type="transmembrane region" description="Helical" evidence="6">
    <location>
        <begin position="12"/>
        <end position="36"/>
    </location>
</feature>
<reference evidence="8 9" key="1">
    <citation type="submission" date="2013-05" db="EMBL/GenBank/DDBJ databases">
        <title>Genome assembly of Chondromyces apiculatus DSM 436.</title>
        <authorList>
            <person name="Sharma G."/>
            <person name="Khatri I."/>
            <person name="Kaur C."/>
            <person name="Mayilraj S."/>
            <person name="Subramanian S."/>
        </authorList>
    </citation>
    <scope>NUCLEOTIDE SEQUENCE [LARGE SCALE GENOMIC DNA]</scope>
    <source>
        <strain evidence="8 9">DSM 436</strain>
    </source>
</reference>
<comment type="subcellular location">
    <subcellularLocation>
        <location evidence="1">Membrane</location>
        <topology evidence="1">Single-pass membrane protein</topology>
    </subcellularLocation>
</comment>
<feature type="compositionally biased region" description="Low complexity" evidence="5">
    <location>
        <begin position="1042"/>
        <end position="1053"/>
    </location>
</feature>
<comment type="caution">
    <text evidence="8">The sequence shown here is derived from an EMBL/GenBank/DDBJ whole genome shotgun (WGS) entry which is preliminary data.</text>
</comment>
<dbReference type="STRING" id="1192034.CAP_1187"/>
<organism evidence="8 9">
    <name type="scientific">Chondromyces apiculatus DSM 436</name>
    <dbReference type="NCBI Taxonomy" id="1192034"/>
    <lineage>
        <taxon>Bacteria</taxon>
        <taxon>Pseudomonadati</taxon>
        <taxon>Myxococcota</taxon>
        <taxon>Polyangia</taxon>
        <taxon>Polyangiales</taxon>
        <taxon>Polyangiaceae</taxon>
        <taxon>Chondromyces</taxon>
    </lineage>
</organism>
<feature type="region of interest" description="Disordered" evidence="5">
    <location>
        <begin position="1037"/>
        <end position="1058"/>
    </location>
</feature>
<evidence type="ECO:0000256" key="3">
    <source>
        <dbReference type="ARBA" id="ARBA00022989"/>
    </source>
</evidence>
<keyword evidence="9" id="KW-1185">Reference proteome</keyword>
<accession>A0A017TCE8</accession>
<evidence type="ECO:0000256" key="6">
    <source>
        <dbReference type="SAM" id="Phobius"/>
    </source>
</evidence>
<dbReference type="PANTHER" id="PTHR36985">
    <property type="entry name" value="TRANSLOCATION AND ASSEMBLY MODULE SUBUNIT TAMB"/>
    <property type="match status" value="1"/>
</dbReference>
<dbReference type="GO" id="GO:0005886">
    <property type="term" value="C:plasma membrane"/>
    <property type="evidence" value="ECO:0007669"/>
    <property type="project" value="InterPro"/>
</dbReference>
<dbReference type="RefSeq" id="WP_044238684.1">
    <property type="nucleotide sequence ID" value="NZ_ASRX01000013.1"/>
</dbReference>
<feature type="compositionally biased region" description="Low complexity" evidence="5">
    <location>
        <begin position="1133"/>
        <end position="1157"/>
    </location>
</feature>
<proteinExistence type="predicted"/>